<protein>
    <submittedName>
        <fullName evidence="3">Uncharacterized protein LOC117233957</fullName>
    </submittedName>
</protein>
<evidence type="ECO:0000256" key="1">
    <source>
        <dbReference type="SAM" id="MobiDB-lite"/>
    </source>
</evidence>
<gene>
    <name evidence="3" type="primary">LOC117233957</name>
</gene>
<evidence type="ECO:0000313" key="3">
    <source>
        <dbReference type="RefSeq" id="XP_033350589.1"/>
    </source>
</evidence>
<name>A0A6J3KF44_9HYME</name>
<reference evidence="3" key="1">
    <citation type="submission" date="2025-08" db="UniProtKB">
        <authorList>
            <consortium name="RefSeq"/>
        </authorList>
    </citation>
    <scope>IDENTIFICATION</scope>
    <source>
        <tissue evidence="3">Muscle</tissue>
    </source>
</reference>
<dbReference type="GeneID" id="117233957"/>
<proteinExistence type="predicted"/>
<dbReference type="Proteomes" id="UP000504631">
    <property type="component" value="Unplaced"/>
</dbReference>
<feature type="region of interest" description="Disordered" evidence="1">
    <location>
        <begin position="1"/>
        <end position="30"/>
    </location>
</feature>
<feature type="compositionally biased region" description="Basic and acidic residues" evidence="1">
    <location>
        <begin position="1"/>
        <end position="21"/>
    </location>
</feature>
<dbReference type="KEGG" id="bvk:117233957"/>
<dbReference type="RefSeq" id="XP_033350589.1">
    <property type="nucleotide sequence ID" value="XM_033494698.1"/>
</dbReference>
<keyword evidence="2" id="KW-1185">Reference proteome</keyword>
<accession>A0A6J3KF44</accession>
<evidence type="ECO:0000313" key="2">
    <source>
        <dbReference type="Proteomes" id="UP000504631"/>
    </source>
</evidence>
<dbReference type="AlphaFoldDB" id="A0A6J3KF44"/>
<organism evidence="2 3">
    <name type="scientific">Bombus vosnesenskii</name>
    <dbReference type="NCBI Taxonomy" id="207650"/>
    <lineage>
        <taxon>Eukaryota</taxon>
        <taxon>Metazoa</taxon>
        <taxon>Ecdysozoa</taxon>
        <taxon>Arthropoda</taxon>
        <taxon>Hexapoda</taxon>
        <taxon>Insecta</taxon>
        <taxon>Pterygota</taxon>
        <taxon>Neoptera</taxon>
        <taxon>Endopterygota</taxon>
        <taxon>Hymenoptera</taxon>
        <taxon>Apocrita</taxon>
        <taxon>Aculeata</taxon>
        <taxon>Apoidea</taxon>
        <taxon>Anthophila</taxon>
        <taxon>Apidae</taxon>
        <taxon>Bombus</taxon>
        <taxon>Pyrobombus</taxon>
    </lineage>
</organism>
<sequence>MQSRKDKVKDKPPSDPHREYLDAESTDEEERQRKIYEKNIKGFFYQQQVFRWRLKSQQPPTFTTQSLVRHEIDEVQEELRPIYDEQELSNLVNCVKDMTTLGGLRKEDWSYYLELTIREFFLNPNLTTLTIYYLYNRLAASLSFPIVPVYELTYFIREPQEILRADTFRDRVLFGSVNDKVEQHVLSVVQNVLSPIFLKIETWPDSIHPERILARFVQWLNSCLISRGKFSGEHGIVMILQRAELRNFLVSSSRTFFSFCSSSLFFSPSLVNNLWV</sequence>